<evidence type="ECO:0000256" key="11">
    <source>
        <dbReference type="ARBA" id="ARBA00023264"/>
    </source>
</evidence>
<dbReference type="PROSITE" id="PS50035">
    <property type="entry name" value="PLD"/>
    <property type="match status" value="2"/>
</dbReference>
<evidence type="ECO:0000256" key="5">
    <source>
        <dbReference type="ARBA" id="ARBA00022692"/>
    </source>
</evidence>
<dbReference type="SUPFAM" id="SSF56024">
    <property type="entry name" value="Phospholipase D/nuclease"/>
    <property type="match status" value="2"/>
</dbReference>
<dbReference type="InterPro" id="IPR022924">
    <property type="entry name" value="Cardiolipin_synthase"/>
</dbReference>
<evidence type="ECO:0000313" key="15">
    <source>
        <dbReference type="EMBL" id="HIX71497.1"/>
    </source>
</evidence>
<dbReference type="Gene3D" id="3.30.870.10">
    <property type="entry name" value="Endonuclease Chain A"/>
    <property type="match status" value="2"/>
</dbReference>
<evidence type="ECO:0000256" key="1">
    <source>
        <dbReference type="ARBA" id="ARBA00004651"/>
    </source>
</evidence>
<keyword evidence="7 13" id="KW-1133">Transmembrane helix</keyword>
<gene>
    <name evidence="15" type="primary">cls</name>
    <name evidence="15" type="ORF">H9849_00600</name>
</gene>
<feature type="domain" description="PLD phosphodiesterase" evidence="14">
    <location>
        <begin position="244"/>
        <end position="271"/>
    </location>
</feature>
<dbReference type="PANTHER" id="PTHR21248">
    <property type="entry name" value="CARDIOLIPIN SYNTHASE"/>
    <property type="match status" value="1"/>
</dbReference>
<keyword evidence="4" id="KW-0808">Transferase</keyword>
<keyword evidence="5 13" id="KW-0812">Transmembrane</keyword>
<reference evidence="15" key="2">
    <citation type="submission" date="2021-04" db="EMBL/GenBank/DDBJ databases">
        <authorList>
            <person name="Gilroy R."/>
        </authorList>
    </citation>
    <scope>NUCLEOTIDE SEQUENCE</scope>
    <source>
        <strain evidence="15">ChiSxjej3B15-1167</strain>
    </source>
</reference>
<dbReference type="Pfam" id="PF13091">
    <property type="entry name" value="PLDc_2"/>
    <property type="match status" value="2"/>
</dbReference>
<evidence type="ECO:0000313" key="16">
    <source>
        <dbReference type="Proteomes" id="UP000886805"/>
    </source>
</evidence>
<dbReference type="GO" id="GO:0032049">
    <property type="term" value="P:cardiolipin biosynthetic process"/>
    <property type="evidence" value="ECO:0007669"/>
    <property type="project" value="UniProtKB-UniRule"/>
</dbReference>
<organism evidence="15 16">
    <name type="scientific">Candidatus Anaerobutyricum stercoripullorum</name>
    <dbReference type="NCBI Taxonomy" id="2838456"/>
    <lineage>
        <taxon>Bacteria</taxon>
        <taxon>Bacillati</taxon>
        <taxon>Bacillota</taxon>
        <taxon>Clostridia</taxon>
        <taxon>Lachnospirales</taxon>
        <taxon>Lachnospiraceae</taxon>
        <taxon>Anaerobutyricum</taxon>
    </lineage>
</organism>
<dbReference type="SMART" id="SM00155">
    <property type="entry name" value="PLDc"/>
    <property type="match status" value="2"/>
</dbReference>
<protein>
    <recommendedName>
        <fullName evidence="12">Cardiolipin synthase</fullName>
        <ecNumber evidence="12">2.7.8.-</ecNumber>
    </recommendedName>
</protein>
<evidence type="ECO:0000256" key="6">
    <source>
        <dbReference type="ARBA" id="ARBA00022737"/>
    </source>
</evidence>
<dbReference type="GO" id="GO:0008808">
    <property type="term" value="F:cardiolipin synthase activity"/>
    <property type="evidence" value="ECO:0007669"/>
    <property type="project" value="UniProtKB-UniRule"/>
</dbReference>
<dbReference type="CDD" id="cd09160">
    <property type="entry name" value="PLDc_SMU_988_like_2"/>
    <property type="match status" value="1"/>
</dbReference>
<keyword evidence="3" id="KW-0444">Lipid biosynthesis</keyword>
<dbReference type="EC" id="2.7.8.-" evidence="12"/>
<feature type="domain" description="PLD phosphodiesterase" evidence="14">
    <location>
        <begin position="426"/>
        <end position="453"/>
    </location>
</feature>
<evidence type="ECO:0000256" key="13">
    <source>
        <dbReference type="SAM" id="Phobius"/>
    </source>
</evidence>
<accession>A0A9D1X2Q8</accession>
<dbReference type="GO" id="GO:0005886">
    <property type="term" value="C:plasma membrane"/>
    <property type="evidence" value="ECO:0007669"/>
    <property type="project" value="UniProtKB-SubCell"/>
</dbReference>
<evidence type="ECO:0000256" key="12">
    <source>
        <dbReference type="NCBIfam" id="TIGR04265"/>
    </source>
</evidence>
<evidence type="ECO:0000256" key="2">
    <source>
        <dbReference type="ARBA" id="ARBA00022475"/>
    </source>
</evidence>
<reference evidence="15" key="1">
    <citation type="journal article" date="2021" name="PeerJ">
        <title>Extensive microbial diversity within the chicken gut microbiome revealed by metagenomics and culture.</title>
        <authorList>
            <person name="Gilroy R."/>
            <person name="Ravi A."/>
            <person name="Getino M."/>
            <person name="Pursley I."/>
            <person name="Horton D.L."/>
            <person name="Alikhan N.F."/>
            <person name="Baker D."/>
            <person name="Gharbi K."/>
            <person name="Hall N."/>
            <person name="Watson M."/>
            <person name="Adriaenssens E.M."/>
            <person name="Foster-Nyarko E."/>
            <person name="Jarju S."/>
            <person name="Secka A."/>
            <person name="Antonio M."/>
            <person name="Oren A."/>
            <person name="Chaudhuri R.R."/>
            <person name="La Ragione R."/>
            <person name="Hildebrand F."/>
            <person name="Pallen M.J."/>
        </authorList>
    </citation>
    <scope>NUCLEOTIDE SEQUENCE</scope>
    <source>
        <strain evidence="15">ChiSxjej3B15-1167</strain>
    </source>
</reference>
<proteinExistence type="predicted"/>
<sequence>MRKIFKYLTHRMAIVSLLILLQIGWVAFLFIRFTSYSRMISVAFRILSVLVVLYIIRRYDNPAVKLAWIVVILLFPLFGGLLYLYLGGKKPIRHMRKKMEATLQDSARYLVFDPSVQEELNKKDTVAAGQVYYLEKQSGFPACRNSEVVYFPSGEECFEAMLEDLKKAKRYIFLEYFIIEEGIMWNSILKILEEKVKEGVDVRVMYDDVGSIFVLPSHYDRTLQEKGIKCVVFNRYIPLFSTVFNNRDHRKILVIDDRAAYTGGINFADEYINEKQRFGYWKDNGVRLSGKAVHSMTMMFLQMWNTFAADKIDYNRFLYKEDYTKHVAKESPGIILPYSDNPLDSETVGENVYLNLINSAVHYIYFFTPYLIIDNELITALILAAKRGVDVRIITPGIPDKKMVFLATQSYYRQLVEGGVLIFQYRPGFVHSKVAVCDDTFATVGTINLDYRSLYFHFENGVYLYRCPAVMEIKNDIVKTLEDCTNITEELCQKNMFFQLVQSVLRIFAPLL</sequence>
<feature type="transmembrane region" description="Helical" evidence="13">
    <location>
        <begin position="12"/>
        <end position="33"/>
    </location>
</feature>
<evidence type="ECO:0000256" key="7">
    <source>
        <dbReference type="ARBA" id="ARBA00022989"/>
    </source>
</evidence>
<evidence type="ECO:0000256" key="4">
    <source>
        <dbReference type="ARBA" id="ARBA00022679"/>
    </source>
</evidence>
<comment type="caution">
    <text evidence="15">The sequence shown here is derived from an EMBL/GenBank/DDBJ whole genome shotgun (WGS) entry which is preliminary data.</text>
</comment>
<dbReference type="PANTHER" id="PTHR21248:SF22">
    <property type="entry name" value="PHOSPHOLIPASE D"/>
    <property type="match status" value="1"/>
</dbReference>
<dbReference type="CDD" id="cd09154">
    <property type="entry name" value="PLDc_SMU_988_like_1"/>
    <property type="match status" value="1"/>
</dbReference>
<evidence type="ECO:0000256" key="3">
    <source>
        <dbReference type="ARBA" id="ARBA00022516"/>
    </source>
</evidence>
<dbReference type="InterPro" id="IPR027379">
    <property type="entry name" value="CLS_N"/>
</dbReference>
<dbReference type="NCBIfam" id="TIGR04265">
    <property type="entry name" value="bac_cardiolipin"/>
    <property type="match status" value="1"/>
</dbReference>
<evidence type="ECO:0000256" key="9">
    <source>
        <dbReference type="ARBA" id="ARBA00023136"/>
    </source>
</evidence>
<keyword evidence="6" id="KW-0677">Repeat</keyword>
<dbReference type="Proteomes" id="UP000886805">
    <property type="component" value="Unassembled WGS sequence"/>
</dbReference>
<dbReference type="InterPro" id="IPR001736">
    <property type="entry name" value="PLipase_D/transphosphatidylase"/>
</dbReference>
<dbReference type="Pfam" id="PF13396">
    <property type="entry name" value="PLDc_N"/>
    <property type="match status" value="1"/>
</dbReference>
<dbReference type="AlphaFoldDB" id="A0A9D1X2Q8"/>
<feature type="transmembrane region" description="Helical" evidence="13">
    <location>
        <begin position="68"/>
        <end position="86"/>
    </location>
</feature>
<comment type="subcellular location">
    <subcellularLocation>
        <location evidence="1">Cell membrane</location>
        <topology evidence="1">Multi-pass membrane protein</topology>
    </subcellularLocation>
</comment>
<keyword evidence="10" id="KW-0594">Phospholipid biosynthesis</keyword>
<dbReference type="EMBL" id="DXEQ01000014">
    <property type="protein sequence ID" value="HIX71497.1"/>
    <property type="molecule type" value="Genomic_DNA"/>
</dbReference>
<evidence type="ECO:0000259" key="14">
    <source>
        <dbReference type="PROSITE" id="PS50035"/>
    </source>
</evidence>
<evidence type="ECO:0000256" key="10">
    <source>
        <dbReference type="ARBA" id="ARBA00023209"/>
    </source>
</evidence>
<evidence type="ECO:0000256" key="8">
    <source>
        <dbReference type="ARBA" id="ARBA00023098"/>
    </source>
</evidence>
<keyword evidence="11" id="KW-1208">Phospholipid metabolism</keyword>
<dbReference type="InterPro" id="IPR025202">
    <property type="entry name" value="PLD-like_dom"/>
</dbReference>
<keyword evidence="2" id="KW-1003">Cell membrane</keyword>
<feature type="transmembrane region" description="Helical" evidence="13">
    <location>
        <begin position="39"/>
        <end position="56"/>
    </location>
</feature>
<keyword evidence="8" id="KW-0443">Lipid metabolism</keyword>
<name>A0A9D1X2Q8_9FIRM</name>
<keyword evidence="9 13" id="KW-0472">Membrane</keyword>